<keyword evidence="1" id="KW-1133">Transmembrane helix</keyword>
<feature type="transmembrane region" description="Helical" evidence="1">
    <location>
        <begin position="369"/>
        <end position="388"/>
    </location>
</feature>
<gene>
    <name evidence="2" type="ORF">ISS99_22675</name>
</gene>
<sequence length="669" mass="73210">MLVSEATVWGFEGAMMKMRLNLAFYFLAIACFISLCLGQDNNFDLQNYHLYNAWAITSGRWHRDFIVSGLHTFFSPVLDTPYFALSNYLLPNYGALLVALAGIPYAALLYVVYLISARFADRLGFYEKWDRTGFLGASVLLAGTGAATWSQIGTTTNDITVAAIVLLGFYQVIRGGKNRESDSPDLTRLVIAGALLGLAVGLKLTAAIYALPLAAMIFVLMPNLRDGVRGVVVCGCGALLAFVVAYGPWAWMLYKLTGNPFFPMFNGVFHSDWLTNVPMRDTRFLPRSPMQWLFYPFYWVTLQESLVTELPFRDARYALGYVLVVFYALKAIFDRIRPVVGGSAKSRLVGASILFVFLSYVLWECEFSILRYLVAVECLIGTFIAAAAMTVAKKLDRVKVWLPAACTLGVAILIVCACVSPDWGRIPTGTDFLAVRAPSIENGSLVIFADEPMSYLALGLKRDNRSLRFVTIPRDFEKGGVLGADPLQYGLGRGVRAELNKNHGGLYVLFYTSHLPPGPSLAAFNVQLDAQSCKPGESALGPDFFVCQASYGAAPISSTGQSSSYRLHANVSELRPGVSVHFDWLSDDCVAHATTGQATIRWNVAGSSDAMRLYIGSSLEESKLMLEGAPAGEIQTGPWINGGMHLDLVDAKSSDKMAHADVTYEKCDN</sequence>
<feature type="transmembrane region" description="Helical" evidence="1">
    <location>
        <begin position="400"/>
        <end position="423"/>
    </location>
</feature>
<protein>
    <submittedName>
        <fullName evidence="2">DUF2029 domain-containing protein</fullName>
    </submittedName>
</protein>
<dbReference type="Proteomes" id="UP001430193">
    <property type="component" value="Unassembled WGS sequence"/>
</dbReference>
<keyword evidence="1" id="KW-0472">Membrane</keyword>
<feature type="transmembrane region" description="Helical" evidence="1">
    <location>
        <begin position="93"/>
        <end position="120"/>
    </location>
</feature>
<dbReference type="EMBL" id="JADIKF010000040">
    <property type="protein sequence ID" value="MBM7132345.1"/>
    <property type="molecule type" value="Genomic_DNA"/>
</dbReference>
<evidence type="ECO:0000313" key="2">
    <source>
        <dbReference type="EMBL" id="MBM7132345.1"/>
    </source>
</evidence>
<reference evidence="2" key="1">
    <citation type="submission" date="2020-10" db="EMBL/GenBank/DDBJ databases">
        <title>Phylogeny of dyella-like bacteria.</title>
        <authorList>
            <person name="Fu J."/>
        </authorList>
    </citation>
    <scope>NUCLEOTIDE SEQUENCE</scope>
    <source>
        <strain evidence="2">DHON07</strain>
    </source>
</reference>
<organism evidence="2 3">
    <name type="scientific">Dyella mobilis</name>
    <dbReference type="NCBI Taxonomy" id="1849582"/>
    <lineage>
        <taxon>Bacteria</taxon>
        <taxon>Pseudomonadati</taxon>
        <taxon>Pseudomonadota</taxon>
        <taxon>Gammaproteobacteria</taxon>
        <taxon>Lysobacterales</taxon>
        <taxon>Rhodanobacteraceae</taxon>
        <taxon>Dyella</taxon>
    </lineage>
</organism>
<keyword evidence="1" id="KW-0812">Transmembrane</keyword>
<evidence type="ECO:0000256" key="1">
    <source>
        <dbReference type="SAM" id="Phobius"/>
    </source>
</evidence>
<feature type="transmembrane region" description="Helical" evidence="1">
    <location>
        <begin position="185"/>
        <end position="202"/>
    </location>
</feature>
<feature type="transmembrane region" description="Helical" evidence="1">
    <location>
        <begin position="315"/>
        <end position="333"/>
    </location>
</feature>
<accession>A0ABS2KMG0</accession>
<keyword evidence="3" id="KW-1185">Reference proteome</keyword>
<feature type="transmembrane region" description="Helical" evidence="1">
    <location>
        <begin position="345"/>
        <end position="363"/>
    </location>
</feature>
<dbReference type="RefSeq" id="WP_204633856.1">
    <property type="nucleotide sequence ID" value="NZ_BSOC01000001.1"/>
</dbReference>
<proteinExistence type="predicted"/>
<feature type="transmembrane region" description="Helical" evidence="1">
    <location>
        <begin position="231"/>
        <end position="254"/>
    </location>
</feature>
<feature type="transmembrane region" description="Helical" evidence="1">
    <location>
        <begin position="132"/>
        <end position="149"/>
    </location>
</feature>
<evidence type="ECO:0000313" key="3">
    <source>
        <dbReference type="Proteomes" id="UP001430193"/>
    </source>
</evidence>
<comment type="caution">
    <text evidence="2">The sequence shown here is derived from an EMBL/GenBank/DDBJ whole genome shotgun (WGS) entry which is preliminary data.</text>
</comment>
<name>A0ABS2KMG0_9GAMM</name>